<dbReference type="CDD" id="cd06309">
    <property type="entry name" value="PBP1_galactofuranose_YtfQ-like"/>
    <property type="match status" value="1"/>
</dbReference>
<accession>S0FLY0</accession>
<dbReference type="SUPFAM" id="SSF53822">
    <property type="entry name" value="Periplasmic binding protein-like I"/>
    <property type="match status" value="2"/>
</dbReference>
<evidence type="ECO:0000256" key="1">
    <source>
        <dbReference type="ARBA" id="ARBA00004196"/>
    </source>
</evidence>
<dbReference type="InterPro" id="IPR025997">
    <property type="entry name" value="SBP_2_dom"/>
</dbReference>
<dbReference type="GO" id="GO:0030313">
    <property type="term" value="C:cell envelope"/>
    <property type="evidence" value="ECO:0007669"/>
    <property type="project" value="UniProtKB-SubCell"/>
</dbReference>
<gene>
    <name evidence="5" type="ORF">CTER_2818</name>
</gene>
<dbReference type="AlphaFoldDB" id="S0FLY0"/>
<comment type="subcellular location">
    <subcellularLocation>
        <location evidence="1">Cell envelope</location>
    </subcellularLocation>
</comment>
<keyword evidence="3" id="KW-0732">Signal</keyword>
<dbReference type="RefSeq" id="WP_004626610.1">
    <property type="nucleotide sequence ID" value="NZ_AORV01000039.1"/>
</dbReference>
<feature type="domain" description="Periplasmic binding protein" evidence="4">
    <location>
        <begin position="41"/>
        <end position="274"/>
    </location>
</feature>
<dbReference type="PANTHER" id="PTHR46847:SF1">
    <property type="entry name" value="D-ALLOSE-BINDING PERIPLASMIC PROTEIN-RELATED"/>
    <property type="match status" value="1"/>
</dbReference>
<evidence type="ECO:0000256" key="3">
    <source>
        <dbReference type="ARBA" id="ARBA00022729"/>
    </source>
</evidence>
<name>S0FLY0_RUMCE</name>
<comment type="caution">
    <text evidence="5">The sequence shown here is derived from an EMBL/GenBank/DDBJ whole genome shotgun (WGS) entry which is preliminary data.</text>
</comment>
<dbReference type="Proteomes" id="UP000014155">
    <property type="component" value="Unassembled WGS sequence"/>
</dbReference>
<dbReference type="eggNOG" id="COG1879">
    <property type="taxonomic scope" value="Bacteria"/>
</dbReference>
<keyword evidence="6" id="KW-1185">Reference proteome</keyword>
<dbReference type="PROSITE" id="PS51257">
    <property type="entry name" value="PROKAR_LIPOPROTEIN"/>
    <property type="match status" value="1"/>
</dbReference>
<organism evidence="5 6">
    <name type="scientific">Ruminiclostridium cellobioparum subsp. termitidis CT1112</name>
    <dbReference type="NCBI Taxonomy" id="1195236"/>
    <lineage>
        <taxon>Bacteria</taxon>
        <taxon>Bacillati</taxon>
        <taxon>Bacillota</taxon>
        <taxon>Clostridia</taxon>
        <taxon>Eubacteriales</taxon>
        <taxon>Oscillospiraceae</taxon>
        <taxon>Ruminiclostridium</taxon>
    </lineage>
</organism>
<dbReference type="PATRIC" id="fig|1195236.3.peg.3138"/>
<dbReference type="Gene3D" id="3.40.50.2300">
    <property type="match status" value="4"/>
</dbReference>
<reference evidence="5 6" key="1">
    <citation type="journal article" date="2013" name="Genome Announc.">
        <title>Draft Genome Sequence of the Cellulolytic, Mesophilic, Anaerobic Bacterium Clostridium termitidis Strain CT1112 (DSM 5398).</title>
        <authorList>
            <person name="Lal S."/>
            <person name="Ramachandran U."/>
            <person name="Zhang X."/>
            <person name="Munir R."/>
            <person name="Sparling R."/>
            <person name="Levin D.B."/>
        </authorList>
    </citation>
    <scope>NUCLEOTIDE SEQUENCE [LARGE SCALE GENOMIC DNA]</scope>
    <source>
        <strain evidence="5 6">CT1112</strain>
    </source>
</reference>
<evidence type="ECO:0000259" key="4">
    <source>
        <dbReference type="Pfam" id="PF13407"/>
    </source>
</evidence>
<proteinExistence type="inferred from homology"/>
<protein>
    <submittedName>
        <fullName evidence="5">ABC-type sugar transport system, periplasmic component</fullName>
    </submittedName>
</protein>
<evidence type="ECO:0000313" key="6">
    <source>
        <dbReference type="Proteomes" id="UP000014155"/>
    </source>
</evidence>
<dbReference type="GO" id="GO:0030246">
    <property type="term" value="F:carbohydrate binding"/>
    <property type="evidence" value="ECO:0007669"/>
    <property type="project" value="UniProtKB-ARBA"/>
</dbReference>
<dbReference type="Pfam" id="PF13407">
    <property type="entry name" value="Peripla_BP_4"/>
    <property type="match status" value="2"/>
</dbReference>
<evidence type="ECO:0000313" key="5">
    <source>
        <dbReference type="EMBL" id="EMS71316.1"/>
    </source>
</evidence>
<feature type="domain" description="Periplasmic binding protein" evidence="4">
    <location>
        <begin position="343"/>
        <end position="597"/>
    </location>
</feature>
<sequence>MRSSHLKGLAMVVLLVVLSLFVFMGCGGQKEESNDDIKYLIGMSQANLVEPWRVKMTEEIKEEAEKHDNLKVIFTDAAGNNAKQVKDVEELLTEGIDLLIISPNDSKALTPVVAKAYQNIPVIVLDRAVEGYDYTLYIGPDNNMIGRQAGAHVVELLKNKGGKVLEIQGLSGSPPVLGRSEGFREIIDKNSKIDLTASIYADWQSDIAEDKVNLLKDNLSGVSVIFAQNDHMAYGAYKAMTANGINGIKYVGIDGLEGENGGIDLVKKGILESTFRCPTGGKESIIYAIDILNQIKGIPKKIILKSSIITKDNADQFLNENKKTSKEHERNITPVLGYAIVGNESMWRSANTQSIKTAAAESGIELITVECESSQQKQIDAIRSFIKQKVDVIAFSPIVETGWDEVLKEAKSAGIPVICSDRSLRVKDDSLETTFIGSDFIEEGRRAARWLEGKFSDSSNVNIVELTGTVGSTPAIERGSGFLEVIGKNKKFNIIRSESADFLKVEGKKVMNDILNSESRKIDVVYSHNDDMAFGAIEAIEKHGLLPGKDIVIVSIDGVKSAFQLMMAGKLNCTVECNPLLGNQLMKAVNDYMNGKELPVKIITSEGVFPQESAKKEIVNRKY</sequence>
<dbReference type="InterPro" id="IPR028082">
    <property type="entry name" value="Peripla_BP_I"/>
</dbReference>
<dbReference type="STRING" id="1195236.CTER_2818"/>
<dbReference type="EMBL" id="AORV01000039">
    <property type="protein sequence ID" value="EMS71316.1"/>
    <property type="molecule type" value="Genomic_DNA"/>
</dbReference>
<keyword evidence="5" id="KW-0813">Transport</keyword>
<dbReference type="PANTHER" id="PTHR46847">
    <property type="entry name" value="D-ALLOSE-BINDING PERIPLASMIC PROTEIN-RELATED"/>
    <property type="match status" value="1"/>
</dbReference>
<dbReference type="CDD" id="cd06308">
    <property type="entry name" value="PBP1_sensor_kinase-like"/>
    <property type="match status" value="1"/>
</dbReference>
<evidence type="ECO:0000256" key="2">
    <source>
        <dbReference type="ARBA" id="ARBA00007639"/>
    </source>
</evidence>
<keyword evidence="5" id="KW-0762">Sugar transport</keyword>
<comment type="similarity">
    <text evidence="2">Belongs to the bacterial solute-binding protein 2 family.</text>
</comment>